<dbReference type="KEGG" id="mcad:Pan265_16110"/>
<evidence type="ECO:0000259" key="7">
    <source>
        <dbReference type="Pfam" id="PF00828"/>
    </source>
</evidence>
<dbReference type="PROSITE" id="PS00475">
    <property type="entry name" value="RIBOSOMAL_L15"/>
    <property type="match status" value="1"/>
</dbReference>
<dbReference type="RefSeq" id="WP_145445961.1">
    <property type="nucleotide sequence ID" value="NZ_CP036280.1"/>
</dbReference>
<dbReference type="AlphaFoldDB" id="A0A518BXS5"/>
<dbReference type="PANTHER" id="PTHR12934">
    <property type="entry name" value="50S RIBOSOMAL PROTEIN L15"/>
    <property type="match status" value="1"/>
</dbReference>
<evidence type="ECO:0000313" key="9">
    <source>
        <dbReference type="Proteomes" id="UP000320386"/>
    </source>
</evidence>
<keyword evidence="2 4" id="KW-0689">Ribosomal protein</keyword>
<keyword evidence="4" id="KW-0694">RNA-binding</keyword>
<dbReference type="NCBIfam" id="TIGR01071">
    <property type="entry name" value="rplO_bact"/>
    <property type="match status" value="1"/>
</dbReference>
<proteinExistence type="inferred from homology"/>
<dbReference type="InterPro" id="IPR030878">
    <property type="entry name" value="Ribosomal_uL15"/>
</dbReference>
<evidence type="ECO:0000256" key="5">
    <source>
        <dbReference type="RuleBase" id="RU003888"/>
    </source>
</evidence>
<dbReference type="Proteomes" id="UP000320386">
    <property type="component" value="Chromosome"/>
</dbReference>
<name>A0A518BXS5_9BACT</name>
<dbReference type="OrthoDB" id="9810293at2"/>
<evidence type="ECO:0000256" key="3">
    <source>
        <dbReference type="ARBA" id="ARBA00023274"/>
    </source>
</evidence>
<dbReference type="InterPro" id="IPR036227">
    <property type="entry name" value="Ribosomal_uL15/eL18_sf"/>
</dbReference>
<dbReference type="InterPro" id="IPR021131">
    <property type="entry name" value="Ribosomal_uL15/eL18"/>
</dbReference>
<feature type="domain" description="Large ribosomal subunit protein uL15/eL18" evidence="7">
    <location>
        <begin position="77"/>
        <end position="146"/>
    </location>
</feature>
<comment type="function">
    <text evidence="4">Binds to the 23S rRNA.</text>
</comment>
<evidence type="ECO:0000256" key="1">
    <source>
        <dbReference type="ARBA" id="ARBA00007320"/>
    </source>
</evidence>
<dbReference type="SUPFAM" id="SSF52080">
    <property type="entry name" value="Ribosomal proteins L15p and L18e"/>
    <property type="match status" value="1"/>
</dbReference>
<dbReference type="PANTHER" id="PTHR12934:SF11">
    <property type="entry name" value="LARGE RIBOSOMAL SUBUNIT PROTEIN UL15M"/>
    <property type="match status" value="1"/>
</dbReference>
<dbReference type="Pfam" id="PF00828">
    <property type="entry name" value="Ribosomal_L27A"/>
    <property type="match status" value="1"/>
</dbReference>
<comment type="similarity">
    <text evidence="1 4 5">Belongs to the universal ribosomal protein uL15 family.</text>
</comment>
<evidence type="ECO:0000256" key="6">
    <source>
        <dbReference type="SAM" id="MobiDB-lite"/>
    </source>
</evidence>
<organism evidence="8 9">
    <name type="scientific">Mucisphaera calidilacus</name>
    <dbReference type="NCBI Taxonomy" id="2527982"/>
    <lineage>
        <taxon>Bacteria</taxon>
        <taxon>Pseudomonadati</taxon>
        <taxon>Planctomycetota</taxon>
        <taxon>Phycisphaerae</taxon>
        <taxon>Phycisphaerales</taxon>
        <taxon>Phycisphaeraceae</taxon>
        <taxon>Mucisphaera</taxon>
    </lineage>
</organism>
<dbReference type="GO" id="GO:0006412">
    <property type="term" value="P:translation"/>
    <property type="evidence" value="ECO:0007669"/>
    <property type="project" value="UniProtKB-UniRule"/>
</dbReference>
<comment type="subunit">
    <text evidence="4">Part of the 50S ribosomal subunit.</text>
</comment>
<dbReference type="GO" id="GO:0019843">
    <property type="term" value="F:rRNA binding"/>
    <property type="evidence" value="ECO:0007669"/>
    <property type="project" value="UniProtKB-UniRule"/>
</dbReference>
<evidence type="ECO:0000256" key="2">
    <source>
        <dbReference type="ARBA" id="ARBA00022980"/>
    </source>
</evidence>
<dbReference type="GO" id="GO:0003735">
    <property type="term" value="F:structural constituent of ribosome"/>
    <property type="evidence" value="ECO:0007669"/>
    <property type="project" value="InterPro"/>
</dbReference>
<feature type="region of interest" description="Disordered" evidence="6">
    <location>
        <begin position="17"/>
        <end position="55"/>
    </location>
</feature>
<reference evidence="8 9" key="1">
    <citation type="submission" date="2019-02" db="EMBL/GenBank/DDBJ databases">
        <title>Deep-cultivation of Planctomycetes and their phenomic and genomic characterization uncovers novel biology.</title>
        <authorList>
            <person name="Wiegand S."/>
            <person name="Jogler M."/>
            <person name="Boedeker C."/>
            <person name="Pinto D."/>
            <person name="Vollmers J."/>
            <person name="Rivas-Marin E."/>
            <person name="Kohn T."/>
            <person name="Peeters S.H."/>
            <person name="Heuer A."/>
            <person name="Rast P."/>
            <person name="Oberbeckmann S."/>
            <person name="Bunk B."/>
            <person name="Jeske O."/>
            <person name="Meyerdierks A."/>
            <person name="Storesund J.E."/>
            <person name="Kallscheuer N."/>
            <person name="Luecker S."/>
            <person name="Lage O.M."/>
            <person name="Pohl T."/>
            <person name="Merkel B.J."/>
            <person name="Hornburger P."/>
            <person name="Mueller R.-W."/>
            <person name="Bruemmer F."/>
            <person name="Labrenz M."/>
            <person name="Spormann A.M."/>
            <person name="Op den Camp H."/>
            <person name="Overmann J."/>
            <person name="Amann R."/>
            <person name="Jetten M.S.M."/>
            <person name="Mascher T."/>
            <person name="Medema M.H."/>
            <person name="Devos D.P."/>
            <person name="Kaster A.-K."/>
            <person name="Ovreas L."/>
            <person name="Rohde M."/>
            <person name="Galperin M.Y."/>
            <person name="Jogler C."/>
        </authorList>
    </citation>
    <scope>NUCLEOTIDE SEQUENCE [LARGE SCALE GENOMIC DNA]</scope>
    <source>
        <strain evidence="8 9">Pan265</strain>
    </source>
</reference>
<dbReference type="InterPro" id="IPR001196">
    <property type="entry name" value="Ribosomal_uL15_CS"/>
</dbReference>
<sequence length="175" mass="18438">MMIHEITEKAGAYRNRKRLGRGVGSGHGKTAGRGHNGAGSRSGFRRPPTREGGQMPFFRRMAKRGFTNAAFKKYFAIVNLSALEARFEDGESVTPESLVKVGLIRNTKLPVKILGDGDLTKKLVVTAAKFTAAAAGKIEKAGGSVTVVAPQAKVKVSGEVPEVTEAGAAEANSEA</sequence>
<feature type="compositionally biased region" description="Gly residues" evidence="6">
    <location>
        <begin position="21"/>
        <end position="37"/>
    </location>
</feature>
<gene>
    <name evidence="4 8" type="primary">rplO</name>
    <name evidence="8" type="ORF">Pan265_16110</name>
</gene>
<dbReference type="GO" id="GO:0022625">
    <property type="term" value="C:cytosolic large ribosomal subunit"/>
    <property type="evidence" value="ECO:0007669"/>
    <property type="project" value="TreeGrafter"/>
</dbReference>
<keyword evidence="9" id="KW-1185">Reference proteome</keyword>
<evidence type="ECO:0000313" key="8">
    <source>
        <dbReference type="EMBL" id="QDU71758.1"/>
    </source>
</evidence>
<keyword evidence="3 4" id="KW-0687">Ribonucleoprotein</keyword>
<dbReference type="Gene3D" id="3.100.10.10">
    <property type="match status" value="1"/>
</dbReference>
<dbReference type="HAMAP" id="MF_01341">
    <property type="entry name" value="Ribosomal_uL15"/>
    <property type="match status" value="1"/>
</dbReference>
<protein>
    <recommendedName>
        <fullName evidence="4">Large ribosomal subunit protein uL15</fullName>
    </recommendedName>
</protein>
<evidence type="ECO:0000256" key="4">
    <source>
        <dbReference type="HAMAP-Rule" id="MF_01341"/>
    </source>
</evidence>
<accession>A0A518BXS5</accession>
<dbReference type="EMBL" id="CP036280">
    <property type="protein sequence ID" value="QDU71758.1"/>
    <property type="molecule type" value="Genomic_DNA"/>
</dbReference>
<dbReference type="InterPro" id="IPR005749">
    <property type="entry name" value="Ribosomal_uL15_bac-type"/>
</dbReference>
<keyword evidence="4" id="KW-0699">rRNA-binding</keyword>